<comment type="caution">
    <text evidence="13">The sequence shown here is derived from an EMBL/GenBank/DDBJ whole genome shotgun (WGS) entry which is preliminary data.</text>
</comment>
<dbReference type="Pfam" id="PF18265">
    <property type="entry name" value="Nas2_N"/>
    <property type="match status" value="1"/>
</dbReference>
<keyword evidence="4 9" id="KW-0547">Nucleotide-binding</keyword>
<keyword evidence="14" id="KW-1185">Reference proteome</keyword>
<dbReference type="InterPro" id="IPR005225">
    <property type="entry name" value="Small_GTP-bd"/>
</dbReference>
<evidence type="ECO:0000256" key="7">
    <source>
        <dbReference type="ARBA" id="ARBA00023186"/>
    </source>
</evidence>
<dbReference type="OrthoDB" id="48625at2759"/>
<dbReference type="SMART" id="SM00175">
    <property type="entry name" value="RAB"/>
    <property type="match status" value="1"/>
</dbReference>
<dbReference type="Proteomes" id="UP000481858">
    <property type="component" value="Unassembled WGS sequence"/>
</dbReference>
<dbReference type="PANTHER" id="PTHR24071">
    <property type="entry name" value="RAN GTPASE"/>
    <property type="match status" value="1"/>
</dbReference>
<accession>A0A7C8IID9</accession>
<dbReference type="InParanoid" id="A0A7C8IID9"/>
<dbReference type="SMART" id="SM00173">
    <property type="entry name" value="RAS"/>
    <property type="match status" value="1"/>
</dbReference>
<protein>
    <recommendedName>
        <fullName evidence="9">GTP-binding nuclear protein</fullName>
    </recommendedName>
</protein>
<dbReference type="SMART" id="SM00174">
    <property type="entry name" value="RHO"/>
    <property type="match status" value="1"/>
</dbReference>
<dbReference type="GO" id="GO:0005737">
    <property type="term" value="C:cytoplasm"/>
    <property type="evidence" value="ECO:0007669"/>
    <property type="project" value="TreeGrafter"/>
</dbReference>
<dbReference type="InterPro" id="IPR001806">
    <property type="entry name" value="Small_GTPase"/>
</dbReference>
<dbReference type="Pfam" id="PF00071">
    <property type="entry name" value="Ras"/>
    <property type="match status" value="1"/>
</dbReference>
<feature type="compositionally biased region" description="Polar residues" evidence="10">
    <location>
        <begin position="11"/>
        <end position="22"/>
    </location>
</feature>
<keyword evidence="6 9" id="KW-0342">GTP-binding</keyword>
<dbReference type="GO" id="GO:0003924">
    <property type="term" value="F:GTPase activity"/>
    <property type="evidence" value="ECO:0007669"/>
    <property type="project" value="InterPro"/>
</dbReference>
<feature type="region of interest" description="Disordered" evidence="10">
    <location>
        <begin position="1"/>
        <end position="22"/>
    </location>
</feature>
<dbReference type="NCBIfam" id="TIGR00231">
    <property type="entry name" value="small_GTP"/>
    <property type="match status" value="1"/>
</dbReference>
<feature type="domain" description="Nas2 N-terminal" evidence="12">
    <location>
        <begin position="29"/>
        <end position="106"/>
    </location>
</feature>
<dbReference type="InterPro" id="IPR041489">
    <property type="entry name" value="PDZ_6"/>
</dbReference>
<evidence type="ECO:0000256" key="8">
    <source>
        <dbReference type="ARBA" id="ARBA00023242"/>
    </source>
</evidence>
<dbReference type="SMART" id="SM00176">
    <property type="entry name" value="RAN"/>
    <property type="match status" value="1"/>
</dbReference>
<gene>
    <name evidence="13" type="ORF">GQX73_g9345</name>
</gene>
<evidence type="ECO:0000313" key="13">
    <source>
        <dbReference type="EMBL" id="KAF2964220.1"/>
    </source>
</evidence>
<dbReference type="PROSITE" id="PS51418">
    <property type="entry name" value="RAN"/>
    <property type="match status" value="1"/>
</dbReference>
<dbReference type="GO" id="GO:0006606">
    <property type="term" value="P:protein import into nucleus"/>
    <property type="evidence" value="ECO:0007669"/>
    <property type="project" value="TreeGrafter"/>
</dbReference>
<evidence type="ECO:0000259" key="12">
    <source>
        <dbReference type="Pfam" id="PF18265"/>
    </source>
</evidence>
<dbReference type="SUPFAM" id="SSF52540">
    <property type="entry name" value="P-loop containing nucleoside triphosphate hydrolases"/>
    <property type="match status" value="1"/>
</dbReference>
<dbReference type="PROSITE" id="PS51419">
    <property type="entry name" value="RAB"/>
    <property type="match status" value="1"/>
</dbReference>
<organism evidence="13 14">
    <name type="scientific">Xylaria multiplex</name>
    <dbReference type="NCBI Taxonomy" id="323545"/>
    <lineage>
        <taxon>Eukaryota</taxon>
        <taxon>Fungi</taxon>
        <taxon>Dikarya</taxon>
        <taxon>Ascomycota</taxon>
        <taxon>Pezizomycotina</taxon>
        <taxon>Sordariomycetes</taxon>
        <taxon>Xylariomycetidae</taxon>
        <taxon>Xylariales</taxon>
        <taxon>Xylariaceae</taxon>
        <taxon>Xylaria</taxon>
    </lineage>
</organism>
<reference evidence="13 14" key="1">
    <citation type="submission" date="2019-12" db="EMBL/GenBank/DDBJ databases">
        <title>Draft genome sequence of the ascomycete Xylaria multiplex DSM 110363.</title>
        <authorList>
            <person name="Buettner E."/>
            <person name="Kellner H."/>
        </authorList>
    </citation>
    <scope>NUCLEOTIDE SEQUENCE [LARGE SCALE GENOMIC DNA]</scope>
    <source>
        <strain evidence="13 14">DSM 110363</strain>
    </source>
</reference>
<sequence length="490" mass="54524">MDNIHAPTVPSGPTSRPFTNGNTQQLSFAELSQKKDNMEAELKALGGVLDSHGVNMETPLITRDGFPRADLDIAQIRTTRSRIIHLKNDYKDLMNAIEKHLHEHFASLRDTNDITSTSTPANRATMMGDTLPETLEVPFAKVNSVVANSPAESAGLKVGDEIRNFGYVNKNNNDGLKRVAECVQGNEGERVLVKVSRRADPGTRQELQLYLIPRRNWGGRGLLGCHILPIKHPCDSSLASIISTLARQKNTPTLTSGLVFAFCLPRNRFLLSRHTMATSTPTFKLVLVGDGGTGKTTFVKRHLTGEFEKKYMATLGVEVHPLGFTTNFGPITFDVWDTAGQEKFGGLRDGYYINGQCGIIMFDVTSRITYKNVPNWHRDLVRVCENIPIVLCGNKVDVKERKVKAKTITFHRKKNLQYYDISAKSNYNFEKPFLWLARKLVGNPQVEFVAAPALAPPTAQVDEKLLAQYRKEMDEAAAMPLPGEDDDDDL</sequence>
<dbReference type="GO" id="GO:0005525">
    <property type="term" value="F:GTP binding"/>
    <property type="evidence" value="ECO:0007669"/>
    <property type="project" value="UniProtKB-KW"/>
</dbReference>
<dbReference type="Gene3D" id="6.10.140.1710">
    <property type="match status" value="1"/>
</dbReference>
<dbReference type="Gene3D" id="3.40.50.300">
    <property type="entry name" value="P-loop containing nucleotide triphosphate hydrolases"/>
    <property type="match status" value="1"/>
</dbReference>
<dbReference type="SUPFAM" id="SSF50156">
    <property type="entry name" value="PDZ domain-like"/>
    <property type="match status" value="1"/>
</dbReference>
<dbReference type="PROSITE" id="PS51421">
    <property type="entry name" value="RAS"/>
    <property type="match status" value="1"/>
</dbReference>
<evidence type="ECO:0000256" key="2">
    <source>
        <dbReference type="ARBA" id="ARBA00008028"/>
    </source>
</evidence>
<dbReference type="InterPro" id="IPR036034">
    <property type="entry name" value="PDZ_sf"/>
</dbReference>
<dbReference type="AlphaFoldDB" id="A0A7C8IID9"/>
<evidence type="ECO:0000313" key="14">
    <source>
        <dbReference type="Proteomes" id="UP000481858"/>
    </source>
</evidence>
<dbReference type="GO" id="GO:0000054">
    <property type="term" value="P:ribosomal subunit export from nucleus"/>
    <property type="evidence" value="ECO:0007669"/>
    <property type="project" value="TreeGrafter"/>
</dbReference>
<dbReference type="Gene3D" id="2.30.42.10">
    <property type="match status" value="1"/>
</dbReference>
<keyword evidence="7" id="KW-0143">Chaperone</keyword>
<name>A0A7C8IID9_9PEZI</name>
<dbReference type="InterPro" id="IPR027417">
    <property type="entry name" value="P-loop_NTPase"/>
</dbReference>
<feature type="domain" description="PDZ" evidence="11">
    <location>
        <begin position="142"/>
        <end position="197"/>
    </location>
</feature>
<evidence type="ECO:0000256" key="4">
    <source>
        <dbReference type="ARBA" id="ARBA00022741"/>
    </source>
</evidence>
<dbReference type="PANTHER" id="PTHR24071:SF0">
    <property type="entry name" value="GTP-BINDING NUCLEAR PROTEIN RAN"/>
    <property type="match status" value="1"/>
</dbReference>
<evidence type="ECO:0000259" key="11">
    <source>
        <dbReference type="Pfam" id="PF17820"/>
    </source>
</evidence>
<proteinExistence type="inferred from homology"/>
<dbReference type="PRINTS" id="PR00627">
    <property type="entry name" value="GTPRANTC4"/>
</dbReference>
<dbReference type="EMBL" id="WUBL01000161">
    <property type="protein sequence ID" value="KAF2964220.1"/>
    <property type="molecule type" value="Genomic_DNA"/>
</dbReference>
<keyword evidence="3 9" id="KW-0813">Transport</keyword>
<evidence type="ECO:0000256" key="6">
    <source>
        <dbReference type="ARBA" id="ARBA00023134"/>
    </source>
</evidence>
<comment type="function">
    <text evidence="9">GTP-binding protein involved in nucleocytoplasmic transport. Required for the import of protein into the nucleus and also for RNA export. Involved in chromatin condensation and control of cell cycle.</text>
</comment>
<dbReference type="Pfam" id="PF17820">
    <property type="entry name" value="PDZ_6"/>
    <property type="match status" value="1"/>
</dbReference>
<dbReference type="FunFam" id="2.30.42.10:FF:000107">
    <property type="entry name" value="26S proteasome non-ATPase regulatory subunit 9"/>
    <property type="match status" value="1"/>
</dbReference>
<dbReference type="FunFam" id="3.40.50.300:FF:000131">
    <property type="entry name" value="GTP-binding nuclear protein Ran"/>
    <property type="match status" value="1"/>
</dbReference>
<dbReference type="CDD" id="cd00877">
    <property type="entry name" value="Ran"/>
    <property type="match status" value="1"/>
</dbReference>
<dbReference type="InterPro" id="IPR002041">
    <property type="entry name" value="Ran_GTPase"/>
</dbReference>
<keyword evidence="8 9" id="KW-0539">Nucleus</keyword>
<comment type="similarity">
    <text evidence="2 9">Belongs to the small GTPase superfamily. Ran family.</text>
</comment>
<comment type="subcellular location">
    <subcellularLocation>
        <location evidence="1 9">Nucleus</location>
    </subcellularLocation>
</comment>
<evidence type="ECO:0000256" key="5">
    <source>
        <dbReference type="ARBA" id="ARBA00022927"/>
    </source>
</evidence>
<evidence type="ECO:0000256" key="9">
    <source>
        <dbReference type="RuleBase" id="RU363057"/>
    </source>
</evidence>
<evidence type="ECO:0000256" key="10">
    <source>
        <dbReference type="SAM" id="MobiDB-lite"/>
    </source>
</evidence>
<evidence type="ECO:0000256" key="3">
    <source>
        <dbReference type="ARBA" id="ARBA00022448"/>
    </source>
</evidence>
<keyword evidence="5 9" id="KW-0653">Protein transport</keyword>
<dbReference type="GO" id="GO:0005634">
    <property type="term" value="C:nucleus"/>
    <property type="evidence" value="ECO:0007669"/>
    <property type="project" value="UniProtKB-SubCell"/>
</dbReference>
<dbReference type="InterPro" id="IPR040815">
    <property type="entry name" value="Nas2_N"/>
</dbReference>
<evidence type="ECO:0000256" key="1">
    <source>
        <dbReference type="ARBA" id="ARBA00004123"/>
    </source>
</evidence>